<dbReference type="GO" id="GO:0001181">
    <property type="term" value="F:RNA polymerase I general transcription initiation factor activity"/>
    <property type="evidence" value="ECO:0007669"/>
    <property type="project" value="UniProtKB-ARBA"/>
</dbReference>
<proteinExistence type="predicted"/>
<dbReference type="InterPro" id="IPR036885">
    <property type="entry name" value="SWIB_MDM2_dom_sf"/>
</dbReference>
<feature type="region of interest" description="Disordered" evidence="5">
    <location>
        <begin position="89"/>
        <end position="119"/>
    </location>
</feature>
<dbReference type="OrthoDB" id="10251073at2759"/>
<dbReference type="GO" id="GO:0000500">
    <property type="term" value="C:RNA polymerase I upstream activating factor complex"/>
    <property type="evidence" value="ECO:0007669"/>
    <property type="project" value="UniProtKB-ARBA"/>
</dbReference>
<feature type="compositionally biased region" description="Basic and acidic residues" evidence="5">
    <location>
        <begin position="89"/>
        <end position="105"/>
    </location>
</feature>
<feature type="domain" description="DM2" evidence="6">
    <location>
        <begin position="120"/>
        <end position="196"/>
    </location>
</feature>
<reference evidence="8" key="3">
    <citation type="submission" date="2025-07" db="EMBL/GenBank/DDBJ databases">
        <authorList>
            <consortium name="NCBI Genome Project"/>
        </authorList>
    </citation>
    <scope>NUCLEOTIDE SEQUENCE</scope>
    <source>
        <strain evidence="8">CBS432</strain>
    </source>
</reference>
<dbReference type="InterPro" id="IPR003121">
    <property type="entry name" value="SWIB_MDM2_domain"/>
</dbReference>
<dbReference type="InterPro" id="IPR019835">
    <property type="entry name" value="SWIB_domain"/>
</dbReference>
<organism evidence="8">
    <name type="scientific">Saccharomyces paradoxus</name>
    <name type="common">Yeast</name>
    <name type="synonym">Saccharomyces douglasii</name>
    <dbReference type="NCBI Taxonomy" id="27291"/>
    <lineage>
        <taxon>Eukaryota</taxon>
        <taxon>Fungi</taxon>
        <taxon>Dikarya</taxon>
        <taxon>Ascomycota</taxon>
        <taxon>Saccharomycotina</taxon>
        <taxon>Saccharomycetes</taxon>
        <taxon>Saccharomycetales</taxon>
        <taxon>Saccharomycetaceae</taxon>
        <taxon>Saccharomyces</taxon>
    </lineage>
</organism>
<evidence type="ECO:0000259" key="7">
    <source>
        <dbReference type="PROSITE" id="PS51998"/>
    </source>
</evidence>
<dbReference type="Pfam" id="PF02201">
    <property type="entry name" value="SWIB"/>
    <property type="match status" value="1"/>
</dbReference>
<feature type="domain" description="DEK-C" evidence="7">
    <location>
        <begin position="1"/>
        <end position="56"/>
    </location>
</feature>
<dbReference type="Gene3D" id="1.10.245.10">
    <property type="entry name" value="SWIB/MDM2 domain"/>
    <property type="match status" value="1"/>
</dbReference>
<evidence type="ECO:0000313" key="8">
    <source>
        <dbReference type="RefSeq" id="XP_033769410.1"/>
    </source>
</evidence>
<name>A0A8B8V067_SACPA</name>
<keyword evidence="3" id="KW-0804">Transcription</keyword>
<evidence type="ECO:0000256" key="2">
    <source>
        <dbReference type="ARBA" id="ARBA00023015"/>
    </source>
</evidence>
<dbReference type="GeneID" id="54633835"/>
<keyword evidence="4" id="KW-0539">Nucleus</keyword>
<evidence type="ECO:0000259" key="6">
    <source>
        <dbReference type="PROSITE" id="PS51925"/>
    </source>
</evidence>
<evidence type="ECO:0000256" key="1">
    <source>
        <dbReference type="ARBA" id="ARBA00004604"/>
    </source>
</evidence>
<dbReference type="PROSITE" id="PS51925">
    <property type="entry name" value="SWIB_MDM2"/>
    <property type="match status" value="1"/>
</dbReference>
<dbReference type="VEuPathDB" id="FungiDB:SPAR_O04060"/>
<dbReference type="PANTHER" id="PTHR13844">
    <property type="entry name" value="SWI/SNF-RELATED MATRIX-ASSOCIATED ACTIN-DEPENDENT REGULATOR OF CHROMATIN SUBFAMILY D"/>
    <property type="match status" value="1"/>
</dbReference>
<evidence type="ECO:0000256" key="5">
    <source>
        <dbReference type="SAM" id="MobiDB-lite"/>
    </source>
</evidence>
<dbReference type="SUPFAM" id="SSF47592">
    <property type="entry name" value="SWIB/MDM2 domain"/>
    <property type="match status" value="1"/>
</dbReference>
<dbReference type="AlphaFoldDB" id="A0A8B8V067"/>
<gene>
    <name evidence="8" type="primary">UAF30</name>
    <name evidence="8" type="ORF">SPAR_O04060</name>
</gene>
<dbReference type="InterPro" id="IPR014876">
    <property type="entry name" value="DEK_C"/>
</dbReference>
<dbReference type="CDD" id="cd10567">
    <property type="entry name" value="SWIB-MDM2_like"/>
    <property type="match status" value="1"/>
</dbReference>
<reference evidence="8" key="2">
    <citation type="submission" date="2020-01" db="EMBL/GenBank/DDBJ databases">
        <title>Population-level Yeast Reference Genomes.</title>
        <authorList>
            <person name="Yue J.-X."/>
        </authorList>
    </citation>
    <scope>NUCLEOTIDE SEQUENCE</scope>
    <source>
        <strain evidence="8">CBS432</strain>
    </source>
</reference>
<keyword evidence="2" id="KW-0805">Transcription regulation</keyword>
<comment type="subcellular location">
    <subcellularLocation>
        <location evidence="1">Nucleus</location>
        <location evidence="1">Nucleolus</location>
    </subcellularLocation>
</comment>
<dbReference type="Pfam" id="PF08766">
    <property type="entry name" value="DEK_C"/>
    <property type="match status" value="1"/>
</dbReference>
<dbReference type="KEGG" id="spao:SPAR_O04060"/>
<protein>
    <submittedName>
        <fullName evidence="8">Uaf30p</fullName>
    </submittedName>
</protein>
<dbReference type="RefSeq" id="XP_033769410.1">
    <property type="nucleotide sequence ID" value="XM_033913519.1"/>
</dbReference>
<evidence type="ECO:0000256" key="4">
    <source>
        <dbReference type="ARBA" id="ARBA00023242"/>
    </source>
</evidence>
<evidence type="ECO:0000256" key="3">
    <source>
        <dbReference type="ARBA" id="ARBA00023163"/>
    </source>
</evidence>
<dbReference type="FunFam" id="1.10.245.10:FF:000004">
    <property type="entry name" value="Upstream activation factor subunit"/>
    <property type="match status" value="1"/>
</dbReference>
<sequence>MAELNDYGTMIDIVLSDMDLTTVTTKKVRRALKEVYAIDVESQGKAINKLIRKHLDLVIERPRFERSLQDLLRENTTLAMKLSKEMIVNKRSSEEEKKNDDETKGTHIKRKKGAASKSPISTRKVILSKSLAGLLGDNQLTRTEVVRRIWAYIKEHGLQNPNNKKEILCDEKLELILGKSTDMFEMHKTLASHMTDPNKTSDPLPLIQELHKKEKLSISDSEKSDAKGI</sequence>
<accession>A0A8B8V067</accession>
<dbReference type="SMART" id="SM00151">
    <property type="entry name" value="SWIB"/>
    <property type="match status" value="1"/>
</dbReference>
<dbReference type="SUPFAM" id="SSF109715">
    <property type="entry name" value="DEK C-terminal domain"/>
    <property type="match status" value="1"/>
</dbReference>
<reference evidence="8" key="1">
    <citation type="journal article" date="2017" name="Nat. Genet.">
        <title>Contrasting evolutionary genome dynamics between domesticated and wild yeasts.</title>
        <authorList>
            <person name="Yue J.X."/>
            <person name="Li J."/>
            <person name="Aigrain L."/>
            <person name="Hallin J."/>
            <person name="Persson K."/>
            <person name="Oliver K."/>
            <person name="Bergstrom A."/>
            <person name="Coupland P."/>
            <person name="Warringer J."/>
            <person name="Lagomarsino M.C."/>
            <person name="Fischer G."/>
            <person name="Durbin R."/>
            <person name="Liti G."/>
        </authorList>
    </citation>
    <scope>NUCLEOTIDE SEQUENCE</scope>
    <source>
        <strain evidence="8">CBS432</strain>
    </source>
</reference>
<reference evidence="8" key="4">
    <citation type="submission" date="2025-08" db="UniProtKB">
        <authorList>
            <consortium name="RefSeq"/>
        </authorList>
    </citation>
    <scope>IDENTIFICATION</scope>
    <source>
        <strain evidence="8">CBS432</strain>
    </source>
</reference>
<dbReference type="PROSITE" id="PS51998">
    <property type="entry name" value="DEK_C"/>
    <property type="match status" value="1"/>
</dbReference>